<dbReference type="Pfam" id="PF13279">
    <property type="entry name" value="4HBT_2"/>
    <property type="match status" value="1"/>
</dbReference>
<name>A0A2T7A522_TUBBO</name>
<comment type="caution">
    <text evidence="2">The sequence shown here is derived from an EMBL/GenBank/DDBJ whole genome shotgun (WGS) entry which is preliminary data.</text>
</comment>
<dbReference type="Gene3D" id="3.10.129.10">
    <property type="entry name" value="Hotdog Thioesterase"/>
    <property type="match status" value="1"/>
</dbReference>
<dbReference type="CDD" id="cd00586">
    <property type="entry name" value="4HBT"/>
    <property type="match status" value="1"/>
</dbReference>
<dbReference type="AlphaFoldDB" id="A0A2T7A522"/>
<dbReference type="InterPro" id="IPR051490">
    <property type="entry name" value="THEM6_lcsJ_thioesterase"/>
</dbReference>
<organism evidence="2 3">
    <name type="scientific">Tuber borchii</name>
    <name type="common">White truffle</name>
    <dbReference type="NCBI Taxonomy" id="42251"/>
    <lineage>
        <taxon>Eukaryota</taxon>
        <taxon>Fungi</taxon>
        <taxon>Dikarya</taxon>
        <taxon>Ascomycota</taxon>
        <taxon>Pezizomycotina</taxon>
        <taxon>Pezizomycetes</taxon>
        <taxon>Pezizales</taxon>
        <taxon>Tuberaceae</taxon>
        <taxon>Tuber</taxon>
    </lineage>
</organism>
<protein>
    <submittedName>
        <fullName evidence="2">HotDog domain-containing protein</fullName>
    </submittedName>
</protein>
<proteinExistence type="inferred from homology"/>
<dbReference type="EMBL" id="NESQ01000021">
    <property type="protein sequence ID" value="PUU82846.1"/>
    <property type="molecule type" value="Genomic_DNA"/>
</dbReference>
<accession>A0A2T7A522</accession>
<dbReference type="OrthoDB" id="265761at2759"/>
<dbReference type="SUPFAM" id="SSF54637">
    <property type="entry name" value="Thioesterase/thiol ester dehydrase-isomerase"/>
    <property type="match status" value="1"/>
</dbReference>
<gene>
    <name evidence="2" type="ORF">B9Z19DRAFT_1061513</name>
</gene>
<evidence type="ECO:0000313" key="3">
    <source>
        <dbReference type="Proteomes" id="UP000244722"/>
    </source>
</evidence>
<dbReference type="PANTHER" id="PTHR12475">
    <property type="match status" value="1"/>
</dbReference>
<keyword evidence="3" id="KW-1185">Reference proteome</keyword>
<comment type="similarity">
    <text evidence="1">Belongs to the lcsJ thioesterase family.</text>
</comment>
<evidence type="ECO:0000256" key="1">
    <source>
        <dbReference type="ARBA" id="ARBA00038476"/>
    </source>
</evidence>
<dbReference type="Proteomes" id="UP000244722">
    <property type="component" value="Unassembled WGS sequence"/>
</dbReference>
<dbReference type="InterPro" id="IPR029069">
    <property type="entry name" value="HotDog_dom_sf"/>
</dbReference>
<sequence>MAAFSKLVSALGSRIPSNPPTWNTIFKLVFFLLALVNIKSIPLTWHFRFYRSLYFHLFRRKKVLPRRADLFSPIATTSRSPLYECDLNMHKSNSTYFSDLDIARTHLVCHLIKKSLSIRRKNKKPLYVALAGVSALFRREIKPFEKYEVVTRLLCWDAKWVFVVSHFVALRRGPDGKRKIFATCISKYVFKQGRITVPPEEVLRESGLLPERPAGAKELTPAVSGTASPRDDELVDISGKAIATAEAVGGSDGDALMKDLDCSLTQKGEGDEYWTWERIEAERKRGCEVAKYMIGLDPLDNELRDGTEEGLVHIGSWY</sequence>
<reference evidence="2 3" key="1">
    <citation type="submission" date="2017-04" db="EMBL/GenBank/DDBJ databases">
        <title>Draft genome sequence of Tuber borchii Vittad., a whitish edible truffle.</title>
        <authorList>
            <consortium name="DOE Joint Genome Institute"/>
            <person name="Murat C."/>
            <person name="Kuo A."/>
            <person name="Barry K.W."/>
            <person name="Clum A."/>
            <person name="Dockter R.B."/>
            <person name="Fauchery L."/>
            <person name="Iotti M."/>
            <person name="Kohler A."/>
            <person name="Labutti K."/>
            <person name="Lindquist E.A."/>
            <person name="Lipzen A."/>
            <person name="Ohm R.A."/>
            <person name="Wang M."/>
            <person name="Grigoriev I.V."/>
            <person name="Zambonelli A."/>
            <person name="Martin F.M."/>
        </authorList>
    </citation>
    <scope>NUCLEOTIDE SEQUENCE [LARGE SCALE GENOMIC DNA]</scope>
    <source>
        <strain evidence="2 3">Tbo3840</strain>
    </source>
</reference>
<evidence type="ECO:0000313" key="2">
    <source>
        <dbReference type="EMBL" id="PUU82846.1"/>
    </source>
</evidence>
<dbReference type="PANTHER" id="PTHR12475:SF4">
    <property type="entry name" value="PROTEIN THEM6"/>
    <property type="match status" value="1"/>
</dbReference>